<reference evidence="3" key="1">
    <citation type="journal article" date="2019" name="Int. J. Syst. Evol. Microbiol.">
        <title>The Global Catalogue of Microorganisms (GCM) 10K type strain sequencing project: providing services to taxonomists for standard genome sequencing and annotation.</title>
        <authorList>
            <consortium name="The Broad Institute Genomics Platform"/>
            <consortium name="The Broad Institute Genome Sequencing Center for Infectious Disease"/>
            <person name="Wu L."/>
            <person name="Ma J."/>
        </authorList>
    </citation>
    <scope>NUCLEOTIDE SEQUENCE [LARGE SCALE GENOMIC DNA]</scope>
    <source>
        <strain evidence="3">JCM 17808</strain>
    </source>
</reference>
<organism evidence="2 3">
    <name type="scientific">Brevibacterium pityocampae</name>
    <dbReference type="NCBI Taxonomy" id="506594"/>
    <lineage>
        <taxon>Bacteria</taxon>
        <taxon>Bacillati</taxon>
        <taxon>Actinomycetota</taxon>
        <taxon>Actinomycetes</taxon>
        <taxon>Micrococcales</taxon>
        <taxon>Brevibacteriaceae</taxon>
        <taxon>Brevibacterium</taxon>
    </lineage>
</organism>
<gene>
    <name evidence="2" type="ORF">GCM10023167_20960</name>
</gene>
<feature type="region of interest" description="Disordered" evidence="1">
    <location>
        <begin position="26"/>
        <end position="100"/>
    </location>
</feature>
<name>A0ABP8JL69_9MICO</name>
<protein>
    <submittedName>
        <fullName evidence="2">Uncharacterized protein</fullName>
    </submittedName>
</protein>
<evidence type="ECO:0000313" key="2">
    <source>
        <dbReference type="EMBL" id="GAA4392600.1"/>
    </source>
</evidence>
<evidence type="ECO:0000256" key="1">
    <source>
        <dbReference type="SAM" id="MobiDB-lite"/>
    </source>
</evidence>
<dbReference type="EMBL" id="BAABGL010000015">
    <property type="protein sequence ID" value="GAA4392600.1"/>
    <property type="molecule type" value="Genomic_DNA"/>
</dbReference>
<comment type="caution">
    <text evidence="2">The sequence shown here is derived from an EMBL/GenBank/DDBJ whole genome shotgun (WGS) entry which is preliminary data.</text>
</comment>
<sequence length="100" mass="10658">MEEVYAMMLEYFQGAVNAVMSTAASEWPDAHRHGGGSPNESGHAASCGLVSLPERLDGTPDVGESQVRQSPTCNSGAEMTGPQVCRSPRRVRARGTPARR</sequence>
<feature type="compositionally biased region" description="Polar residues" evidence="1">
    <location>
        <begin position="66"/>
        <end position="77"/>
    </location>
</feature>
<proteinExistence type="predicted"/>
<feature type="compositionally biased region" description="Basic residues" evidence="1">
    <location>
        <begin position="87"/>
        <end position="100"/>
    </location>
</feature>
<evidence type="ECO:0000313" key="3">
    <source>
        <dbReference type="Proteomes" id="UP001500642"/>
    </source>
</evidence>
<accession>A0ABP8JL69</accession>
<keyword evidence="3" id="KW-1185">Reference proteome</keyword>
<dbReference type="Proteomes" id="UP001500642">
    <property type="component" value="Unassembled WGS sequence"/>
</dbReference>